<reference evidence="2 3" key="1">
    <citation type="journal article" date="2012" name="Int. J. Syst. Evol. Microbiol.">
        <title>Vibrio caribbeanicus sp. nov., isolated from the marine sponge Scleritoderma cyanea.</title>
        <authorList>
            <person name="Hoffmann M."/>
            <person name="Monday S.R."/>
            <person name="Allard M.W."/>
            <person name="Strain E.A."/>
            <person name="Whittaker P."/>
            <person name="Naum M."/>
            <person name="McCarthy P.J."/>
            <person name="Lopez J.V."/>
            <person name="Fischer M."/>
            <person name="Brown E.W."/>
        </authorList>
    </citation>
    <scope>NUCLEOTIDE SEQUENCE [LARGE SCALE GENOMIC DNA]</scope>
    <source>
        <strain evidence="2 3">ATCC BAA-2122</strain>
    </source>
</reference>
<dbReference type="GO" id="GO:0016747">
    <property type="term" value="F:acyltransferase activity, transferring groups other than amino-acyl groups"/>
    <property type="evidence" value="ECO:0007669"/>
    <property type="project" value="InterPro"/>
</dbReference>
<dbReference type="STRING" id="796620.VIBC2010_16074"/>
<dbReference type="AlphaFoldDB" id="E3BES9"/>
<dbReference type="Pfam" id="PF00583">
    <property type="entry name" value="Acetyltransf_1"/>
    <property type="match status" value="1"/>
</dbReference>
<organism evidence="2 3">
    <name type="scientific">Vibrio caribbeanicus ATCC BAA-2122</name>
    <dbReference type="NCBI Taxonomy" id="796620"/>
    <lineage>
        <taxon>Bacteria</taxon>
        <taxon>Pseudomonadati</taxon>
        <taxon>Pseudomonadota</taxon>
        <taxon>Gammaproteobacteria</taxon>
        <taxon>Vibrionales</taxon>
        <taxon>Vibrionaceae</taxon>
        <taxon>Vibrio</taxon>
    </lineage>
</organism>
<feature type="domain" description="N-acetyltransferase" evidence="1">
    <location>
        <begin position="3"/>
        <end position="158"/>
    </location>
</feature>
<comment type="caution">
    <text evidence="2">The sequence shown here is derived from an EMBL/GenBank/DDBJ whole genome shotgun (WGS) entry which is preliminary data.</text>
</comment>
<proteinExistence type="predicted"/>
<dbReference type="InterPro" id="IPR016181">
    <property type="entry name" value="Acyl_CoA_acyltransferase"/>
</dbReference>
<sequence length="158" mass="18708">METEIRTFIENDYLTLISWIDNEELNFQWGGPCFTFSLDLDQLWSHYKNSKVPPFILTVSSQPIGYVELVSESDFRFRICRVYIHDGFRGKGLAKKMLMQVIRLARENYRAKVLSLAVFKDNSVAKHCYQSLGFIEKQMIQRTFNEECWDLLMMEKNL</sequence>
<accession>E3BES9</accession>
<evidence type="ECO:0000313" key="2">
    <source>
        <dbReference type="EMBL" id="EFP98446.1"/>
    </source>
</evidence>
<dbReference type="EMBL" id="AEIU01000003">
    <property type="protein sequence ID" value="EFP98446.1"/>
    <property type="molecule type" value="Genomic_DNA"/>
</dbReference>
<keyword evidence="2" id="KW-0808">Transferase</keyword>
<keyword evidence="3" id="KW-1185">Reference proteome</keyword>
<protein>
    <submittedName>
        <fullName evidence="2">GCN5-related N-acetyltransferase</fullName>
    </submittedName>
</protein>
<dbReference type="PROSITE" id="PS51186">
    <property type="entry name" value="GNAT"/>
    <property type="match status" value="1"/>
</dbReference>
<dbReference type="PANTHER" id="PTHR43415">
    <property type="entry name" value="SPERMIDINE N(1)-ACETYLTRANSFERASE"/>
    <property type="match status" value="1"/>
</dbReference>
<dbReference type="OrthoDB" id="326501at2"/>
<dbReference type="InterPro" id="IPR000182">
    <property type="entry name" value="GNAT_dom"/>
</dbReference>
<dbReference type="CDD" id="cd04301">
    <property type="entry name" value="NAT_SF"/>
    <property type="match status" value="1"/>
</dbReference>
<name>E3BES9_9VIBR</name>
<dbReference type="SUPFAM" id="SSF55729">
    <property type="entry name" value="Acyl-CoA N-acyltransferases (Nat)"/>
    <property type="match status" value="1"/>
</dbReference>
<gene>
    <name evidence="2" type="ORF">VIBC2010_16074</name>
</gene>
<evidence type="ECO:0000259" key="1">
    <source>
        <dbReference type="PROSITE" id="PS51186"/>
    </source>
</evidence>
<dbReference type="Gene3D" id="3.40.630.30">
    <property type="match status" value="1"/>
</dbReference>
<dbReference type="Proteomes" id="UP000002943">
    <property type="component" value="Unassembled WGS sequence"/>
</dbReference>
<dbReference type="RefSeq" id="WP_009599372.1">
    <property type="nucleotide sequence ID" value="NZ_AEIU01000003.1"/>
</dbReference>
<evidence type="ECO:0000313" key="3">
    <source>
        <dbReference type="Proteomes" id="UP000002943"/>
    </source>
</evidence>
<dbReference type="PANTHER" id="PTHR43415:SF5">
    <property type="entry name" value="ACETYLTRANSFERASE"/>
    <property type="match status" value="1"/>
</dbReference>
<dbReference type="eggNOG" id="COG1670">
    <property type="taxonomic scope" value="Bacteria"/>
</dbReference>